<comment type="caution">
    <text evidence="2">The sequence shown here is derived from an EMBL/GenBank/DDBJ whole genome shotgun (WGS) entry which is preliminary data.</text>
</comment>
<name>A0ABD1DBR4_CULPP</name>
<sequence>MTLLLRLITPWLVINLLFHELTSAELETFDYCIKMTPSAGLIQCAGQQALASLQVLEEASNLTLASGVLMIKDDSNPAARIVPNFIDHDPLDF</sequence>
<protein>
    <submittedName>
        <fullName evidence="2">Uncharacterized protein</fullName>
    </submittedName>
</protein>
<keyword evidence="1" id="KW-0732">Signal</keyword>
<evidence type="ECO:0000313" key="3">
    <source>
        <dbReference type="Proteomes" id="UP001562425"/>
    </source>
</evidence>
<organism evidence="2 3">
    <name type="scientific">Culex pipiens pipiens</name>
    <name type="common">Northern house mosquito</name>
    <dbReference type="NCBI Taxonomy" id="38569"/>
    <lineage>
        <taxon>Eukaryota</taxon>
        <taxon>Metazoa</taxon>
        <taxon>Ecdysozoa</taxon>
        <taxon>Arthropoda</taxon>
        <taxon>Hexapoda</taxon>
        <taxon>Insecta</taxon>
        <taxon>Pterygota</taxon>
        <taxon>Neoptera</taxon>
        <taxon>Endopterygota</taxon>
        <taxon>Diptera</taxon>
        <taxon>Nematocera</taxon>
        <taxon>Culicoidea</taxon>
        <taxon>Culicidae</taxon>
        <taxon>Culicinae</taxon>
        <taxon>Culicini</taxon>
        <taxon>Culex</taxon>
        <taxon>Culex</taxon>
    </lineage>
</organism>
<feature type="signal peptide" evidence="1">
    <location>
        <begin position="1"/>
        <end position="24"/>
    </location>
</feature>
<dbReference type="AlphaFoldDB" id="A0ABD1DBR4"/>
<feature type="chain" id="PRO_5044850876" evidence="1">
    <location>
        <begin position="25"/>
        <end position="93"/>
    </location>
</feature>
<dbReference type="Proteomes" id="UP001562425">
    <property type="component" value="Unassembled WGS sequence"/>
</dbReference>
<feature type="non-terminal residue" evidence="2">
    <location>
        <position position="93"/>
    </location>
</feature>
<reference evidence="2 3" key="1">
    <citation type="submission" date="2024-05" db="EMBL/GenBank/DDBJ databases">
        <title>Culex pipiens pipiens assembly and annotation.</title>
        <authorList>
            <person name="Alout H."/>
            <person name="Durand T."/>
        </authorList>
    </citation>
    <scope>NUCLEOTIDE SEQUENCE [LARGE SCALE GENOMIC DNA]</scope>
    <source>
        <strain evidence="2">HA-2024</strain>
        <tissue evidence="2">Whole body</tissue>
    </source>
</reference>
<evidence type="ECO:0000313" key="2">
    <source>
        <dbReference type="EMBL" id="KAL1397104.1"/>
    </source>
</evidence>
<dbReference type="EMBL" id="JBEHCU010006446">
    <property type="protein sequence ID" value="KAL1397104.1"/>
    <property type="molecule type" value="Genomic_DNA"/>
</dbReference>
<accession>A0ABD1DBR4</accession>
<gene>
    <name evidence="2" type="ORF">pipiens_010004</name>
</gene>
<proteinExistence type="predicted"/>
<keyword evidence="3" id="KW-1185">Reference proteome</keyword>
<evidence type="ECO:0000256" key="1">
    <source>
        <dbReference type="SAM" id="SignalP"/>
    </source>
</evidence>